<keyword evidence="4 7" id="KW-0238">DNA-binding</keyword>
<dbReference type="Proteomes" id="UP000198122">
    <property type="component" value="Unassembled WGS sequence"/>
</dbReference>
<dbReference type="GO" id="GO:0006355">
    <property type="term" value="P:regulation of DNA-templated transcription"/>
    <property type="evidence" value="ECO:0007669"/>
    <property type="project" value="InterPro"/>
</dbReference>
<dbReference type="Gene3D" id="1.10.10.10">
    <property type="entry name" value="Winged helix-like DNA-binding domain superfamily/Winged helix DNA-binding domain"/>
    <property type="match status" value="1"/>
</dbReference>
<dbReference type="Gene3D" id="3.40.50.2300">
    <property type="match status" value="1"/>
</dbReference>
<dbReference type="PROSITE" id="PS50110">
    <property type="entry name" value="RESPONSE_REGULATORY"/>
    <property type="match status" value="1"/>
</dbReference>
<evidence type="ECO:0000256" key="3">
    <source>
        <dbReference type="ARBA" id="ARBA00023015"/>
    </source>
</evidence>
<name>A0A212TB83_9MICO</name>
<evidence type="ECO:0000313" key="10">
    <source>
        <dbReference type="EMBL" id="SNC63091.1"/>
    </source>
</evidence>
<evidence type="ECO:0000256" key="5">
    <source>
        <dbReference type="ARBA" id="ARBA00023163"/>
    </source>
</evidence>
<keyword evidence="5" id="KW-0804">Transcription</keyword>
<evidence type="ECO:0000256" key="7">
    <source>
        <dbReference type="PROSITE-ProRule" id="PRU01091"/>
    </source>
</evidence>
<dbReference type="InterPro" id="IPR001789">
    <property type="entry name" value="Sig_transdc_resp-reg_receiver"/>
</dbReference>
<feature type="domain" description="Response regulatory" evidence="8">
    <location>
        <begin position="3"/>
        <end position="117"/>
    </location>
</feature>
<dbReference type="GO" id="GO:0000156">
    <property type="term" value="F:phosphorelay response regulator activity"/>
    <property type="evidence" value="ECO:0007669"/>
    <property type="project" value="TreeGrafter"/>
</dbReference>
<sequence>MAHILIVEDNPRISAFIEKGLRAAGHQTEVATDGRTGLTLATHGGFDLMVLDLGLPGLDGFELLQALRGQGHELPVIVLTARDSVEDTVAVLEGGANDYMAKPFQFAELLARIRVRLADTPDAARGGADALTLEAGGLVLDQRTRIVEGAGLHAELTSREFGLLTMLMRHAGQVLSRQQLLAEVWGVDHDVASNVVDVCVRQLRQKVGPGRIETVRGAGYRFR</sequence>
<dbReference type="GO" id="GO:0032993">
    <property type="term" value="C:protein-DNA complex"/>
    <property type="evidence" value="ECO:0007669"/>
    <property type="project" value="TreeGrafter"/>
</dbReference>
<dbReference type="SUPFAM" id="SSF46894">
    <property type="entry name" value="C-terminal effector domain of the bipartite response regulators"/>
    <property type="match status" value="1"/>
</dbReference>
<dbReference type="GO" id="GO:0005829">
    <property type="term" value="C:cytosol"/>
    <property type="evidence" value="ECO:0007669"/>
    <property type="project" value="TreeGrafter"/>
</dbReference>
<feature type="domain" description="OmpR/PhoB-type" evidence="9">
    <location>
        <begin position="130"/>
        <end position="223"/>
    </location>
</feature>
<dbReference type="Gene3D" id="6.10.250.690">
    <property type="match status" value="1"/>
</dbReference>
<dbReference type="PROSITE" id="PS51755">
    <property type="entry name" value="OMPR_PHOB"/>
    <property type="match status" value="1"/>
</dbReference>
<dbReference type="SUPFAM" id="SSF52172">
    <property type="entry name" value="CheY-like"/>
    <property type="match status" value="1"/>
</dbReference>
<dbReference type="InterPro" id="IPR001867">
    <property type="entry name" value="OmpR/PhoB-type_DNA-bd"/>
</dbReference>
<evidence type="ECO:0000256" key="4">
    <source>
        <dbReference type="ARBA" id="ARBA00023125"/>
    </source>
</evidence>
<organism evidence="10 11">
    <name type="scientific">Kytococcus aerolatus</name>
    <dbReference type="NCBI Taxonomy" id="592308"/>
    <lineage>
        <taxon>Bacteria</taxon>
        <taxon>Bacillati</taxon>
        <taxon>Actinomycetota</taxon>
        <taxon>Actinomycetes</taxon>
        <taxon>Micrococcales</taxon>
        <taxon>Kytococcaceae</taxon>
        <taxon>Kytococcus</taxon>
    </lineage>
</organism>
<keyword evidence="2" id="KW-0902">Two-component regulatory system</keyword>
<dbReference type="AlphaFoldDB" id="A0A212TB83"/>
<dbReference type="InterPro" id="IPR016032">
    <property type="entry name" value="Sig_transdc_resp-reg_C-effctor"/>
</dbReference>
<keyword evidence="11" id="KW-1185">Reference proteome</keyword>
<dbReference type="InterPro" id="IPR036388">
    <property type="entry name" value="WH-like_DNA-bd_sf"/>
</dbReference>
<dbReference type="SMART" id="SM00448">
    <property type="entry name" value="REC"/>
    <property type="match status" value="1"/>
</dbReference>
<dbReference type="PANTHER" id="PTHR48111:SF38">
    <property type="entry name" value="TWO-COMPONENT RESPONSE REGULATOR"/>
    <property type="match status" value="1"/>
</dbReference>
<dbReference type="Pfam" id="PF00486">
    <property type="entry name" value="Trans_reg_C"/>
    <property type="match status" value="1"/>
</dbReference>
<evidence type="ECO:0000256" key="2">
    <source>
        <dbReference type="ARBA" id="ARBA00023012"/>
    </source>
</evidence>
<dbReference type="RefSeq" id="WP_088817766.1">
    <property type="nucleotide sequence ID" value="NZ_FYEZ01000001.1"/>
</dbReference>
<dbReference type="CDD" id="cd17624">
    <property type="entry name" value="REC_OmpR_PmrA-like"/>
    <property type="match status" value="1"/>
</dbReference>
<dbReference type="EMBL" id="FYEZ01000001">
    <property type="protein sequence ID" value="SNC63091.1"/>
    <property type="molecule type" value="Genomic_DNA"/>
</dbReference>
<dbReference type="CDD" id="cd00383">
    <property type="entry name" value="trans_reg_C"/>
    <property type="match status" value="1"/>
</dbReference>
<keyword evidence="3" id="KW-0805">Transcription regulation</keyword>
<dbReference type="FunFam" id="3.40.50.2300:FF:000002">
    <property type="entry name" value="DNA-binding response regulator PhoP"/>
    <property type="match status" value="1"/>
</dbReference>
<evidence type="ECO:0000259" key="9">
    <source>
        <dbReference type="PROSITE" id="PS51755"/>
    </source>
</evidence>
<protein>
    <submittedName>
        <fullName evidence="10">DNA-binding response regulator, OmpR family, contains REC and winged-helix (WHTH) domain</fullName>
    </submittedName>
</protein>
<feature type="DNA-binding region" description="OmpR/PhoB-type" evidence="7">
    <location>
        <begin position="130"/>
        <end position="223"/>
    </location>
</feature>
<evidence type="ECO:0000313" key="11">
    <source>
        <dbReference type="Proteomes" id="UP000198122"/>
    </source>
</evidence>
<dbReference type="PANTHER" id="PTHR48111">
    <property type="entry name" value="REGULATOR OF RPOS"/>
    <property type="match status" value="1"/>
</dbReference>
<keyword evidence="1 6" id="KW-0597">Phosphoprotein</keyword>
<gene>
    <name evidence="10" type="ORF">SAMN05445756_0833</name>
</gene>
<proteinExistence type="predicted"/>
<dbReference type="GO" id="GO:0000976">
    <property type="term" value="F:transcription cis-regulatory region binding"/>
    <property type="evidence" value="ECO:0007669"/>
    <property type="project" value="TreeGrafter"/>
</dbReference>
<feature type="modified residue" description="4-aspartylphosphate" evidence="6">
    <location>
        <position position="52"/>
    </location>
</feature>
<dbReference type="InterPro" id="IPR039420">
    <property type="entry name" value="WalR-like"/>
</dbReference>
<reference evidence="10 11" key="1">
    <citation type="submission" date="2017-06" db="EMBL/GenBank/DDBJ databases">
        <authorList>
            <person name="Kim H.J."/>
            <person name="Triplett B.A."/>
        </authorList>
    </citation>
    <scope>NUCLEOTIDE SEQUENCE [LARGE SCALE GENOMIC DNA]</scope>
    <source>
        <strain evidence="10 11">DSM 22179</strain>
    </source>
</reference>
<accession>A0A212TB83</accession>
<evidence type="ECO:0000259" key="8">
    <source>
        <dbReference type="PROSITE" id="PS50110"/>
    </source>
</evidence>
<dbReference type="InterPro" id="IPR011006">
    <property type="entry name" value="CheY-like_superfamily"/>
</dbReference>
<dbReference type="Pfam" id="PF00072">
    <property type="entry name" value="Response_reg"/>
    <property type="match status" value="1"/>
</dbReference>
<dbReference type="SMART" id="SM00862">
    <property type="entry name" value="Trans_reg_C"/>
    <property type="match status" value="1"/>
</dbReference>
<dbReference type="OrthoDB" id="9812490at2"/>
<evidence type="ECO:0000256" key="6">
    <source>
        <dbReference type="PROSITE-ProRule" id="PRU00169"/>
    </source>
</evidence>
<evidence type="ECO:0000256" key="1">
    <source>
        <dbReference type="ARBA" id="ARBA00022553"/>
    </source>
</evidence>